<dbReference type="InterPro" id="IPR027417">
    <property type="entry name" value="P-loop_NTPase"/>
</dbReference>
<dbReference type="AlphaFoldDB" id="A0A8J2ZEZ8"/>
<evidence type="ECO:0008006" key="3">
    <source>
        <dbReference type="Google" id="ProtNLM"/>
    </source>
</evidence>
<sequence length="245" mass="25865">MLCAGQFGSGSTWVFNAVRALLAHATGQAEIRGLFADSLRDLPEFTRLGSPLVVKAHRPDRSLRVLGAIYRAPMVVSVRDPRDAVVSMAQRFGEPVPDCVRAVADCARHLMLLREQPRVLVLRYEDGFTTAPGTVARLAAFLRLAVAEAACATIAAALTPERVRETVATLERAGVYGATPDPRRHDPKTLWHPGHVGDGRVGKYREALAPAAAAEVLAATATYCRAFGYGPGAAAPAAAGGASAT</sequence>
<accession>A0A8J2ZEZ8</accession>
<keyword evidence="2" id="KW-1185">Reference proteome</keyword>
<comment type="caution">
    <text evidence="1">The sequence shown here is derived from an EMBL/GenBank/DDBJ whole genome shotgun (WGS) entry which is preliminary data.</text>
</comment>
<protein>
    <recommendedName>
        <fullName evidence="3">Sulfotransferase domain-containing protein</fullName>
    </recommendedName>
</protein>
<dbReference type="SUPFAM" id="SSF52540">
    <property type="entry name" value="P-loop containing nucleoside triphosphate hydrolases"/>
    <property type="match status" value="1"/>
</dbReference>
<evidence type="ECO:0000313" key="1">
    <source>
        <dbReference type="EMBL" id="GGG49974.1"/>
    </source>
</evidence>
<reference evidence="1 2" key="1">
    <citation type="journal article" date="2014" name="Int. J. Syst. Evol. Microbiol.">
        <title>Complete genome sequence of Corynebacterium casei LMG S-19264T (=DSM 44701T), isolated from a smear-ripened cheese.</title>
        <authorList>
            <consortium name="US DOE Joint Genome Institute (JGI-PGF)"/>
            <person name="Walter F."/>
            <person name="Albersmeier A."/>
            <person name="Kalinowski J."/>
            <person name="Ruckert C."/>
        </authorList>
    </citation>
    <scope>NUCLEOTIDE SEQUENCE [LARGE SCALE GENOMIC DNA]</scope>
    <source>
        <strain evidence="1 2">CGMCC 1.16330</strain>
    </source>
</reference>
<dbReference type="EMBL" id="BMKS01000021">
    <property type="protein sequence ID" value="GGG49974.1"/>
    <property type="molecule type" value="Genomic_DNA"/>
</dbReference>
<dbReference type="Gene3D" id="3.40.50.300">
    <property type="entry name" value="P-loop containing nucleotide triphosphate hydrolases"/>
    <property type="match status" value="1"/>
</dbReference>
<organism evidence="1 2">
    <name type="scientific">Caldovatus sediminis</name>
    <dbReference type="NCBI Taxonomy" id="2041189"/>
    <lineage>
        <taxon>Bacteria</taxon>
        <taxon>Pseudomonadati</taxon>
        <taxon>Pseudomonadota</taxon>
        <taxon>Alphaproteobacteria</taxon>
        <taxon>Acetobacterales</taxon>
        <taxon>Roseomonadaceae</taxon>
        <taxon>Caldovatus</taxon>
    </lineage>
</organism>
<proteinExistence type="predicted"/>
<dbReference type="Proteomes" id="UP000597507">
    <property type="component" value="Unassembled WGS sequence"/>
</dbReference>
<evidence type="ECO:0000313" key="2">
    <source>
        <dbReference type="Proteomes" id="UP000597507"/>
    </source>
</evidence>
<gene>
    <name evidence="1" type="ORF">GCM10010964_41550</name>
</gene>
<name>A0A8J2ZEZ8_9PROT</name>